<feature type="domain" description="CBS" evidence="6">
    <location>
        <begin position="155"/>
        <end position="227"/>
    </location>
</feature>
<dbReference type="SUPFAM" id="SSF55785">
    <property type="entry name" value="PYP-like sensor domain (PAS domain)"/>
    <property type="match status" value="1"/>
</dbReference>
<evidence type="ECO:0000313" key="7">
    <source>
        <dbReference type="EMBL" id="VEP15926.1"/>
    </source>
</evidence>
<feature type="domain" description="CBS" evidence="6">
    <location>
        <begin position="15"/>
        <end position="79"/>
    </location>
</feature>
<dbReference type="Proteomes" id="UP000320055">
    <property type="component" value="Unassembled WGS sequence"/>
</dbReference>
<keyword evidence="7" id="KW-0548">Nucleotidyltransferase</keyword>
<dbReference type="SUPFAM" id="SSF141868">
    <property type="entry name" value="EAL domain-like"/>
    <property type="match status" value="1"/>
</dbReference>
<dbReference type="Gene3D" id="3.30.450.20">
    <property type="entry name" value="PAS domain"/>
    <property type="match status" value="1"/>
</dbReference>
<dbReference type="SMART" id="SM00052">
    <property type="entry name" value="EAL"/>
    <property type="match status" value="1"/>
</dbReference>
<dbReference type="SUPFAM" id="SSF55073">
    <property type="entry name" value="Nucleotide cyclase"/>
    <property type="match status" value="1"/>
</dbReference>
<dbReference type="PROSITE" id="PS50113">
    <property type="entry name" value="PAC"/>
    <property type="match status" value="1"/>
</dbReference>
<gene>
    <name evidence="7" type="ORF">H1P_3880002</name>
</gene>
<dbReference type="GO" id="GO:0052621">
    <property type="term" value="F:diguanylate cyclase activity"/>
    <property type="evidence" value="ECO:0007669"/>
    <property type="project" value="UniProtKB-EC"/>
</dbReference>
<feature type="domain" description="PAC" evidence="3">
    <location>
        <begin position="390"/>
        <end position="442"/>
    </location>
</feature>
<dbReference type="OrthoDB" id="9813903at2"/>
<feature type="domain" description="CBS" evidence="6">
    <location>
        <begin position="88"/>
        <end position="148"/>
    </location>
</feature>
<dbReference type="SMART" id="SM00116">
    <property type="entry name" value="CBS"/>
    <property type="match status" value="4"/>
</dbReference>
<dbReference type="InterPro" id="IPR001633">
    <property type="entry name" value="EAL_dom"/>
</dbReference>
<dbReference type="PANTHER" id="PTHR44757:SF4">
    <property type="entry name" value="DIGUANYLATE CYCLASE DGCE-RELATED"/>
    <property type="match status" value="1"/>
</dbReference>
<dbReference type="InterPro" id="IPR000644">
    <property type="entry name" value="CBS_dom"/>
</dbReference>
<evidence type="ECO:0000259" key="6">
    <source>
        <dbReference type="PROSITE" id="PS51371"/>
    </source>
</evidence>
<dbReference type="InterPro" id="IPR035919">
    <property type="entry name" value="EAL_sf"/>
</dbReference>
<dbReference type="PANTHER" id="PTHR44757">
    <property type="entry name" value="DIGUANYLATE CYCLASE DGCP"/>
    <property type="match status" value="1"/>
</dbReference>
<feature type="domain" description="PAS" evidence="2">
    <location>
        <begin position="312"/>
        <end position="385"/>
    </location>
</feature>
<dbReference type="Pfam" id="PF00563">
    <property type="entry name" value="EAL"/>
    <property type="match status" value="1"/>
</dbReference>
<dbReference type="RefSeq" id="WP_144874766.1">
    <property type="nucleotide sequence ID" value="NZ_LR214124.1"/>
</dbReference>
<dbReference type="FunFam" id="3.30.70.270:FF:000001">
    <property type="entry name" value="Diguanylate cyclase domain protein"/>
    <property type="match status" value="1"/>
</dbReference>
<dbReference type="Pfam" id="PF00571">
    <property type="entry name" value="CBS"/>
    <property type="match status" value="3"/>
</dbReference>
<dbReference type="InterPro" id="IPR043128">
    <property type="entry name" value="Rev_trsase/Diguanyl_cyclase"/>
</dbReference>
<dbReference type="SMART" id="SM00091">
    <property type="entry name" value="PAS"/>
    <property type="match status" value="1"/>
</dbReference>
<evidence type="ECO:0000256" key="1">
    <source>
        <dbReference type="PROSITE-ProRule" id="PRU00703"/>
    </source>
</evidence>
<dbReference type="Gene3D" id="3.30.70.270">
    <property type="match status" value="1"/>
</dbReference>
<dbReference type="SMART" id="SM00267">
    <property type="entry name" value="GGDEF"/>
    <property type="match status" value="1"/>
</dbReference>
<dbReference type="InterPro" id="IPR000700">
    <property type="entry name" value="PAS-assoc_C"/>
</dbReference>
<keyword evidence="8" id="KW-1185">Reference proteome</keyword>
<proteinExistence type="predicted"/>
<dbReference type="InterPro" id="IPR029787">
    <property type="entry name" value="Nucleotide_cyclase"/>
</dbReference>
<dbReference type="InterPro" id="IPR046342">
    <property type="entry name" value="CBS_dom_sf"/>
</dbReference>
<dbReference type="InterPro" id="IPR035965">
    <property type="entry name" value="PAS-like_dom_sf"/>
</dbReference>
<keyword evidence="1" id="KW-0129">CBS domain</keyword>
<feature type="domain" description="EAL" evidence="4">
    <location>
        <begin position="618"/>
        <end position="871"/>
    </location>
</feature>
<dbReference type="CDD" id="cd01949">
    <property type="entry name" value="GGDEF"/>
    <property type="match status" value="1"/>
</dbReference>
<dbReference type="CDD" id="cd17774">
    <property type="entry name" value="CBS_two-component_sensor_histidine_kinase_repeat2"/>
    <property type="match status" value="1"/>
</dbReference>
<dbReference type="AlphaFoldDB" id="A0A563VWX5"/>
<dbReference type="PROSITE" id="PS50112">
    <property type="entry name" value="PAS"/>
    <property type="match status" value="1"/>
</dbReference>
<dbReference type="InterPro" id="IPR052155">
    <property type="entry name" value="Biofilm_reg_signaling"/>
</dbReference>
<dbReference type="InterPro" id="IPR000014">
    <property type="entry name" value="PAS"/>
</dbReference>
<evidence type="ECO:0000313" key="8">
    <source>
        <dbReference type="Proteomes" id="UP000320055"/>
    </source>
</evidence>
<evidence type="ECO:0000259" key="3">
    <source>
        <dbReference type="PROSITE" id="PS50113"/>
    </source>
</evidence>
<name>A0A563VWX5_9CYAN</name>
<dbReference type="Pfam" id="PF00990">
    <property type="entry name" value="GGDEF"/>
    <property type="match status" value="1"/>
</dbReference>
<dbReference type="Pfam" id="PF00989">
    <property type="entry name" value="PAS"/>
    <property type="match status" value="1"/>
</dbReference>
<accession>A0A563VWX5</accession>
<protein>
    <submittedName>
        <fullName evidence="7">Putative Diguanylate cyclase</fullName>
        <ecNumber evidence="7">2.7.7.65</ecNumber>
    </submittedName>
</protein>
<dbReference type="NCBIfam" id="TIGR00254">
    <property type="entry name" value="GGDEF"/>
    <property type="match status" value="1"/>
</dbReference>
<dbReference type="InterPro" id="IPR000160">
    <property type="entry name" value="GGDEF_dom"/>
</dbReference>
<dbReference type="EC" id="2.7.7.65" evidence="7"/>
<evidence type="ECO:0000259" key="5">
    <source>
        <dbReference type="PROSITE" id="PS50887"/>
    </source>
</evidence>
<dbReference type="CDD" id="cd00130">
    <property type="entry name" value="PAS"/>
    <property type="match status" value="1"/>
</dbReference>
<dbReference type="Gene3D" id="3.10.580.10">
    <property type="entry name" value="CBS-domain"/>
    <property type="match status" value="2"/>
</dbReference>
<dbReference type="InterPro" id="IPR013767">
    <property type="entry name" value="PAS_fold"/>
</dbReference>
<keyword evidence="7" id="KW-0808">Transferase</keyword>
<sequence>MNTNSPYQFLQPEDVIEVAPPTVDSQMRVIEALAKMNQKEPNQSTYRRYSYVLVVEKLQLVGIITERDIVKLTSAETNLVETKVDAVMTKQLITLKKSEFLDVQTILAILRQKKIRHLPIVDAHGQLEGIVTVNTISRALHPSNMLKFRRVDEAMTLQVLEAPETSSVLSLSQMMADNRSSCVVIVSPQQPEEVTELAERDLSSLSIPVGIVTERDIVQFQILGLDLINTIAQTVMSTPLVCVKTTDSLMQVHQQMDSLRVRRLVVIGKQGELQGIINQYDMLKVLDPAELFGIIGTLQQELEEKTNQLQQEKELAQVTLQSIGDAVITTDVMGKIVNFNPMAERLTGWRISEAKHQPLTDIFRIINEHTREPVPNPVEKVLRENRVFGLANHTILIARDETEYSIENSAAPIRDRLGRIIGTVIVFHDVTESRDLTNQLSWQATHDALTCLYNRREFEKKVAEAIAIAQNEGHQHALCYLDLDRFKIVNDTCGHAAGDELLRQVTQLLNQRIRSADILARLGGDEFGFLLYQCPLEVATKIANNLRQWIEDFHFTWEGQAFAIGVSIGLVEINSNTENLSSLLNAADAACYAAKANGRNCVHVYQDNDAELAKNLGERQWIIRLNQALSENRFCLYSQKIVSIKDEEEVDRYEILLRLRDEQGQVITAGAFIPAAERYDLMPAIDRWVINHFLADYERHYQQGGEPKKAQSNSLYAINLSGASISSQSFRLFLKEQFTRFQIAPSTICFEITETVAISNLATAAKFIQELKELGCSIALDDFGSGMSSLNYLKNLSVDYLKIDGSFVKNIVEERVDRATVEYFNQIAQIMQIKTVAEFVEDKAILQKLQEIGIDYAQGYGIARPIPLVLG</sequence>
<reference evidence="7 8" key="1">
    <citation type="submission" date="2019-01" db="EMBL/GenBank/DDBJ databases">
        <authorList>
            <person name="Brito A."/>
        </authorList>
    </citation>
    <scope>NUCLEOTIDE SEQUENCE [LARGE SCALE GENOMIC DNA]</scope>
    <source>
        <strain evidence="7">1</strain>
    </source>
</reference>
<dbReference type="PROSITE" id="PS50883">
    <property type="entry name" value="EAL"/>
    <property type="match status" value="1"/>
</dbReference>
<feature type="domain" description="GGDEF" evidence="5">
    <location>
        <begin position="474"/>
        <end position="607"/>
    </location>
</feature>
<dbReference type="GO" id="GO:0006355">
    <property type="term" value="P:regulation of DNA-templated transcription"/>
    <property type="evidence" value="ECO:0007669"/>
    <property type="project" value="InterPro"/>
</dbReference>
<dbReference type="PROSITE" id="PS50887">
    <property type="entry name" value="GGDEF"/>
    <property type="match status" value="1"/>
</dbReference>
<feature type="domain" description="CBS" evidence="6">
    <location>
        <begin position="236"/>
        <end position="294"/>
    </location>
</feature>
<dbReference type="CDD" id="cd01948">
    <property type="entry name" value="EAL"/>
    <property type="match status" value="1"/>
</dbReference>
<organism evidence="7 8">
    <name type="scientific">Hyella patelloides LEGE 07179</name>
    <dbReference type="NCBI Taxonomy" id="945734"/>
    <lineage>
        <taxon>Bacteria</taxon>
        <taxon>Bacillati</taxon>
        <taxon>Cyanobacteriota</taxon>
        <taxon>Cyanophyceae</taxon>
        <taxon>Pleurocapsales</taxon>
        <taxon>Hyellaceae</taxon>
        <taxon>Hyella</taxon>
    </lineage>
</organism>
<evidence type="ECO:0000259" key="4">
    <source>
        <dbReference type="PROSITE" id="PS50883"/>
    </source>
</evidence>
<dbReference type="Gene3D" id="3.20.20.450">
    <property type="entry name" value="EAL domain"/>
    <property type="match status" value="1"/>
</dbReference>
<dbReference type="PROSITE" id="PS51371">
    <property type="entry name" value="CBS"/>
    <property type="match status" value="4"/>
</dbReference>
<evidence type="ECO:0000259" key="2">
    <source>
        <dbReference type="PROSITE" id="PS50112"/>
    </source>
</evidence>
<dbReference type="SUPFAM" id="SSF54631">
    <property type="entry name" value="CBS-domain pair"/>
    <property type="match status" value="2"/>
</dbReference>
<dbReference type="NCBIfam" id="TIGR00229">
    <property type="entry name" value="sensory_box"/>
    <property type="match status" value="1"/>
</dbReference>
<dbReference type="EMBL" id="CAACVJ010000321">
    <property type="protein sequence ID" value="VEP15926.1"/>
    <property type="molecule type" value="Genomic_DNA"/>
</dbReference>